<dbReference type="Gene3D" id="2.30.42.10">
    <property type="match status" value="1"/>
</dbReference>
<dbReference type="OrthoDB" id="10251508at2759"/>
<dbReference type="PANTHER" id="PTHR12651:SF1">
    <property type="entry name" value="26S PROTEASOME NON-ATPASE REGULATORY SUBUNIT 9"/>
    <property type="match status" value="1"/>
</dbReference>
<dbReference type="GO" id="GO:0070682">
    <property type="term" value="P:proteasome regulatory particle assembly"/>
    <property type="evidence" value="ECO:0007669"/>
    <property type="project" value="InterPro"/>
</dbReference>
<feature type="compositionally biased region" description="Basic residues" evidence="1">
    <location>
        <begin position="241"/>
        <end position="254"/>
    </location>
</feature>
<dbReference type="AlphaFoldDB" id="A0A9E7KXN0"/>
<dbReference type="GO" id="GO:0005634">
    <property type="term" value="C:nucleus"/>
    <property type="evidence" value="ECO:0007669"/>
    <property type="project" value="TreeGrafter"/>
</dbReference>
<name>A0A9E7KXN0_9LILI</name>
<proteinExistence type="predicted"/>
<dbReference type="GO" id="GO:0005737">
    <property type="term" value="C:cytoplasm"/>
    <property type="evidence" value="ECO:0007669"/>
    <property type="project" value="TreeGrafter"/>
</dbReference>
<dbReference type="InterPro" id="IPR035269">
    <property type="entry name" value="PSMD9"/>
</dbReference>
<sequence>MVAANMKAETISLMEMREAMEAEMNAIIESLCGAGGSRLSGNLVDSEVPMSLPKPQARHRSRRTPTGSPFFFYLGPTSTFRLFDRNAIGSVLNLNFATSHIFRPAVLQNDHKGITESCLVGAKEIRKLPSWRQRDQMSVSLSENTSQDSSTAEEAVSRIPFAIIDEIDGDSPAAEDGLQLSDEIVKSGNVEKCENLQSRLMAEAQSNQGNLIPLEQMELWKRDARENKSTFGGASPDQISRRTHQSRRRRRHTRSAAAVGA</sequence>
<protein>
    <submittedName>
        <fullName evidence="2">Magnesium transporter</fullName>
    </submittedName>
</protein>
<dbReference type="Proteomes" id="UP001055439">
    <property type="component" value="Chromosome 8"/>
</dbReference>
<feature type="region of interest" description="Disordered" evidence="1">
    <location>
        <begin position="133"/>
        <end position="154"/>
    </location>
</feature>
<dbReference type="InterPro" id="IPR036034">
    <property type="entry name" value="PDZ_sf"/>
</dbReference>
<dbReference type="PANTHER" id="PTHR12651">
    <property type="entry name" value="26S PROTEASOME NON-ATPASE REGULATORY SUBUNIT 9"/>
    <property type="match status" value="1"/>
</dbReference>
<gene>
    <name evidence="2" type="ORF">MUK42_07225</name>
</gene>
<evidence type="ECO:0000313" key="2">
    <source>
        <dbReference type="EMBL" id="URE38153.1"/>
    </source>
</evidence>
<feature type="region of interest" description="Disordered" evidence="1">
    <location>
        <begin position="223"/>
        <end position="261"/>
    </location>
</feature>
<organism evidence="2 3">
    <name type="scientific">Musa troglodytarum</name>
    <name type="common">fe'i banana</name>
    <dbReference type="NCBI Taxonomy" id="320322"/>
    <lineage>
        <taxon>Eukaryota</taxon>
        <taxon>Viridiplantae</taxon>
        <taxon>Streptophyta</taxon>
        <taxon>Embryophyta</taxon>
        <taxon>Tracheophyta</taxon>
        <taxon>Spermatophyta</taxon>
        <taxon>Magnoliopsida</taxon>
        <taxon>Liliopsida</taxon>
        <taxon>Zingiberales</taxon>
        <taxon>Musaceae</taxon>
        <taxon>Musa</taxon>
    </lineage>
</organism>
<keyword evidence="3" id="KW-1185">Reference proteome</keyword>
<feature type="compositionally biased region" description="Polar residues" evidence="1">
    <location>
        <begin position="136"/>
        <end position="152"/>
    </location>
</feature>
<accession>A0A9E7KXN0</accession>
<evidence type="ECO:0000256" key="1">
    <source>
        <dbReference type="SAM" id="MobiDB-lite"/>
    </source>
</evidence>
<dbReference type="EMBL" id="CP097510">
    <property type="protein sequence ID" value="URE38153.1"/>
    <property type="molecule type" value="Genomic_DNA"/>
</dbReference>
<evidence type="ECO:0000313" key="3">
    <source>
        <dbReference type="Proteomes" id="UP001055439"/>
    </source>
</evidence>
<reference evidence="2" key="1">
    <citation type="submission" date="2022-05" db="EMBL/GenBank/DDBJ databases">
        <title>The Musa troglodytarum L. genome provides insights into the mechanism of non-climacteric behaviour and enrichment of carotenoids.</title>
        <authorList>
            <person name="Wang J."/>
        </authorList>
    </citation>
    <scope>NUCLEOTIDE SEQUENCE</scope>
    <source>
        <tissue evidence="2">Leaf</tissue>
    </source>
</reference>